<dbReference type="AlphaFoldDB" id="A0AA39Q8A6"/>
<dbReference type="EMBL" id="JAUEPU010000012">
    <property type="protein sequence ID" value="KAK0497821.1"/>
    <property type="molecule type" value="Genomic_DNA"/>
</dbReference>
<evidence type="ECO:0000313" key="2">
    <source>
        <dbReference type="EMBL" id="KAK0497821.1"/>
    </source>
</evidence>
<gene>
    <name evidence="2" type="ORF">EDD18DRAFT_1251994</name>
</gene>
<proteinExistence type="predicted"/>
<dbReference type="Gene3D" id="1.10.510.10">
    <property type="entry name" value="Transferase(Phosphotransferase) domain 1"/>
    <property type="match status" value="1"/>
</dbReference>
<protein>
    <recommendedName>
        <fullName evidence="1">Fungal-type protein kinase domain-containing protein</fullName>
    </recommendedName>
</protein>
<organism evidence="2 3">
    <name type="scientific">Armillaria luteobubalina</name>
    <dbReference type="NCBI Taxonomy" id="153913"/>
    <lineage>
        <taxon>Eukaryota</taxon>
        <taxon>Fungi</taxon>
        <taxon>Dikarya</taxon>
        <taxon>Basidiomycota</taxon>
        <taxon>Agaricomycotina</taxon>
        <taxon>Agaricomycetes</taxon>
        <taxon>Agaricomycetidae</taxon>
        <taxon>Agaricales</taxon>
        <taxon>Marasmiineae</taxon>
        <taxon>Physalacriaceae</taxon>
        <taxon>Armillaria</taxon>
    </lineage>
</organism>
<dbReference type="PANTHER" id="PTHR38248">
    <property type="entry name" value="FUNK1 6"/>
    <property type="match status" value="1"/>
</dbReference>
<evidence type="ECO:0000259" key="1">
    <source>
        <dbReference type="Pfam" id="PF17667"/>
    </source>
</evidence>
<keyword evidence="3" id="KW-1185">Reference proteome</keyword>
<dbReference type="InterPro" id="IPR040976">
    <property type="entry name" value="Pkinase_fungal"/>
</dbReference>
<comment type="caution">
    <text evidence="2">The sequence shown here is derived from an EMBL/GenBank/DDBJ whole genome shotgun (WGS) entry which is preliminary data.</text>
</comment>
<name>A0AA39Q8A6_9AGAR</name>
<dbReference type="SUPFAM" id="SSF56112">
    <property type="entry name" value="Protein kinase-like (PK-like)"/>
    <property type="match status" value="1"/>
</dbReference>
<reference evidence="2" key="1">
    <citation type="submission" date="2023-06" db="EMBL/GenBank/DDBJ databases">
        <authorList>
            <consortium name="Lawrence Berkeley National Laboratory"/>
            <person name="Ahrendt S."/>
            <person name="Sahu N."/>
            <person name="Indic B."/>
            <person name="Wong-Bajracharya J."/>
            <person name="Merenyi Z."/>
            <person name="Ke H.-M."/>
            <person name="Monk M."/>
            <person name="Kocsube S."/>
            <person name="Drula E."/>
            <person name="Lipzen A."/>
            <person name="Balint B."/>
            <person name="Henrissat B."/>
            <person name="Andreopoulos B."/>
            <person name="Martin F.M."/>
            <person name="Harder C.B."/>
            <person name="Rigling D."/>
            <person name="Ford K.L."/>
            <person name="Foster G.D."/>
            <person name="Pangilinan J."/>
            <person name="Papanicolaou A."/>
            <person name="Barry K."/>
            <person name="LaButti K."/>
            <person name="Viragh M."/>
            <person name="Koriabine M."/>
            <person name="Yan M."/>
            <person name="Riley R."/>
            <person name="Champramary S."/>
            <person name="Plett K.L."/>
            <person name="Tsai I.J."/>
            <person name="Slot J."/>
            <person name="Sipos G."/>
            <person name="Plett J."/>
            <person name="Nagy L.G."/>
            <person name="Grigoriev I.V."/>
        </authorList>
    </citation>
    <scope>NUCLEOTIDE SEQUENCE</scope>
    <source>
        <strain evidence="2">HWK02</strain>
    </source>
</reference>
<accession>A0AA39Q8A6</accession>
<dbReference type="Proteomes" id="UP001175228">
    <property type="component" value="Unassembled WGS sequence"/>
</dbReference>
<dbReference type="InterPro" id="IPR011009">
    <property type="entry name" value="Kinase-like_dom_sf"/>
</dbReference>
<dbReference type="PANTHER" id="PTHR38248:SF2">
    <property type="entry name" value="FUNK1 11"/>
    <property type="match status" value="1"/>
</dbReference>
<dbReference type="Pfam" id="PF17667">
    <property type="entry name" value="Pkinase_fungal"/>
    <property type="match status" value="1"/>
</dbReference>
<feature type="domain" description="Fungal-type protein kinase" evidence="1">
    <location>
        <begin position="134"/>
        <end position="225"/>
    </location>
</feature>
<evidence type="ECO:0000313" key="3">
    <source>
        <dbReference type="Proteomes" id="UP001175228"/>
    </source>
</evidence>
<sequence>MLQCGRYALEILSSTGFRTHCLGALIVGGCIQLLYYDRPMIIVCKPIHMFKRGLDSSGKTITLPDITDEFGALFVGLSRLTLEQRGIQEQLCVDRALIEKYETCMTRCGKAGEAFDQRDIFKGVKLPLNLKSDKVHKWLYDHPRILHRDISPGNIMWRRTADGHICGVLNDFDLSSLRSAIGASSTQRTGTLPYMAYELLFNDENGQPPKYLYRHDVESIFYVILLLSCRYKFMVMQNSSQEARRKVPSQFDPWYTHTCAQLKTEKGDFMYSSASPMVNSGFHDFQAWVDGLYPQF</sequence>
<feature type="non-terminal residue" evidence="2">
    <location>
        <position position="1"/>
    </location>
</feature>
<dbReference type="PROSITE" id="PS51257">
    <property type="entry name" value="PROKAR_LIPOPROTEIN"/>
    <property type="match status" value="1"/>
</dbReference>